<sequence length="90" mass="10787">EREYFMAWFCPKLKKKRDLKELEDAINELMQLAHHTEDDEEKERLKKKSNARKMLYLTSDDDGDNNDQTKHRSKENSGRGPDILREIHLD</sequence>
<evidence type="ECO:0000313" key="2">
    <source>
        <dbReference type="EMBL" id="SBT80557.1"/>
    </source>
</evidence>
<proteinExistence type="predicted"/>
<protein>
    <submittedName>
        <fullName evidence="2">Uncharacterized protein</fullName>
    </submittedName>
</protein>
<dbReference type="Proteomes" id="UP000219799">
    <property type="component" value="Chromosome 12"/>
</dbReference>
<dbReference type="AlphaFoldDB" id="A0A1C3L1Y7"/>
<feature type="region of interest" description="Disordered" evidence="1">
    <location>
        <begin position="34"/>
        <end position="90"/>
    </location>
</feature>
<gene>
    <name evidence="2" type="primary">PmlGA01_120072400</name>
    <name evidence="2" type="ORF">PMLGA01_120072400</name>
</gene>
<reference evidence="2 3" key="1">
    <citation type="submission" date="2016-06" db="EMBL/GenBank/DDBJ databases">
        <authorList>
            <consortium name="Pathogen Informatics"/>
        </authorList>
    </citation>
    <scope>NUCLEOTIDE SEQUENCE [LARGE SCALE GENOMIC DNA]</scope>
    <source>
        <strain evidence="2">PmlGA01</strain>
    </source>
</reference>
<organism evidence="2 3">
    <name type="scientific">Plasmodium malariae</name>
    <dbReference type="NCBI Taxonomy" id="5858"/>
    <lineage>
        <taxon>Eukaryota</taxon>
        <taxon>Sar</taxon>
        <taxon>Alveolata</taxon>
        <taxon>Apicomplexa</taxon>
        <taxon>Aconoidasida</taxon>
        <taxon>Haemosporida</taxon>
        <taxon>Plasmodiidae</taxon>
        <taxon>Plasmodium</taxon>
        <taxon>Plasmodium (Plasmodium)</taxon>
    </lineage>
</organism>
<dbReference type="EMBL" id="LT594500">
    <property type="protein sequence ID" value="SBT80557.1"/>
    <property type="molecule type" value="Genomic_DNA"/>
</dbReference>
<name>A0A1C3L1Y7_PLAMA</name>
<feature type="compositionally biased region" description="Basic and acidic residues" evidence="1">
    <location>
        <begin position="67"/>
        <end position="90"/>
    </location>
</feature>
<dbReference type="VEuPathDB" id="PlasmoDB:PmUG01_12080700"/>
<feature type="non-terminal residue" evidence="2">
    <location>
        <position position="1"/>
    </location>
</feature>
<evidence type="ECO:0000256" key="1">
    <source>
        <dbReference type="SAM" id="MobiDB-lite"/>
    </source>
</evidence>
<accession>A0A1C3L1Y7</accession>
<evidence type="ECO:0000313" key="3">
    <source>
        <dbReference type="Proteomes" id="UP000219799"/>
    </source>
</evidence>